<organism evidence="2 3">
    <name type="scientific">Leptothrix ochracea L12</name>
    <dbReference type="NCBI Taxonomy" id="735332"/>
    <lineage>
        <taxon>Bacteria</taxon>
        <taxon>Pseudomonadati</taxon>
        <taxon>Pseudomonadota</taxon>
        <taxon>Betaproteobacteria</taxon>
        <taxon>Burkholderiales</taxon>
        <taxon>Sphaerotilaceae</taxon>
        <taxon>Leptothrix</taxon>
    </lineage>
</organism>
<reference evidence="2 3" key="1">
    <citation type="submission" date="2012-04" db="EMBL/GenBank/DDBJ databases">
        <title>Improved High-Quality Draft sequence of Leptothrix ochracea L12.</title>
        <authorList>
            <consortium name="US DOE Joint Genome Institute"/>
            <person name="Lucas S."/>
            <person name="Han J."/>
            <person name="Lapidus A."/>
            <person name="Cheng J.-F."/>
            <person name="Goodwin L."/>
            <person name="Pitluck S."/>
            <person name="Peters L."/>
            <person name="Zeytun A."/>
            <person name="Detter J.C."/>
            <person name="Han C."/>
            <person name="Tapia R."/>
            <person name="Land M."/>
            <person name="Hauser L."/>
            <person name="Kyrpides N."/>
            <person name="Ivanova N."/>
            <person name="Pagani I."/>
            <person name="Stepanauskas R."/>
            <person name="Masland D."/>
            <person name="Poulton N."/>
            <person name="Emerson D."/>
            <person name="Fleming E."/>
            <person name="Woyke T."/>
        </authorList>
    </citation>
    <scope>NUCLEOTIDE SEQUENCE [LARGE SCALE GENOMIC DNA]</scope>
    <source>
        <strain evidence="2 3">L12</strain>
    </source>
</reference>
<dbReference type="AlphaFoldDB" id="I4Z5Q0"/>
<dbReference type="Gene3D" id="2.130.10.10">
    <property type="entry name" value="YVTN repeat-like/Quinoprotein amine dehydrogenase"/>
    <property type="match status" value="1"/>
</dbReference>
<evidence type="ECO:0000313" key="3">
    <source>
        <dbReference type="Proteomes" id="UP000053899"/>
    </source>
</evidence>
<dbReference type="InterPro" id="IPR015943">
    <property type="entry name" value="WD40/YVTN_repeat-like_dom_sf"/>
</dbReference>
<gene>
    <name evidence="2" type="ORF">LepocDRAFT_00002740</name>
</gene>
<dbReference type="Proteomes" id="UP000053899">
    <property type="component" value="Unassembled WGS sequence"/>
</dbReference>
<dbReference type="Pfam" id="PF13360">
    <property type="entry name" value="PQQ_2"/>
    <property type="match status" value="1"/>
</dbReference>
<dbReference type="InterPro" id="IPR002372">
    <property type="entry name" value="PQQ_rpt_dom"/>
</dbReference>
<dbReference type="EMBL" id="JH660678">
    <property type="protein sequence ID" value="EIM31542.1"/>
    <property type="molecule type" value="Genomic_DNA"/>
</dbReference>
<evidence type="ECO:0000259" key="1">
    <source>
        <dbReference type="Pfam" id="PF13360"/>
    </source>
</evidence>
<dbReference type="HOGENOM" id="CLU_1512995_0_0_4"/>
<accession>I4Z5Q0</accession>
<dbReference type="InterPro" id="IPR011047">
    <property type="entry name" value="Quinoprotein_ADH-like_sf"/>
</dbReference>
<feature type="domain" description="Pyrrolo-quinoline quinone repeat" evidence="1">
    <location>
        <begin position="4"/>
        <end position="108"/>
    </location>
</feature>
<sequence>MGPRLVALDPLLGSVRAEHVIATPRGTNEVERLADLVGPAGRSGDVVCVRAFQSSVGCVDMARSNLLWSRAHAGFQGLAADSDFVFGATTTDRLTAWRQPTGDVVWSTERFRYRGLSAPLLFDRTVVLGDAQGWIHFLSRDKGETLFRWFTDASGVMAPPVRAAKNVLVLTRAGNAYGLRVE</sequence>
<keyword evidence="3" id="KW-1185">Reference proteome</keyword>
<dbReference type="SUPFAM" id="SSF50998">
    <property type="entry name" value="Quinoprotein alcohol dehydrogenase-like"/>
    <property type="match status" value="1"/>
</dbReference>
<proteinExistence type="predicted"/>
<name>I4Z5Q0_9BURK</name>
<protein>
    <recommendedName>
        <fullName evidence="1">Pyrrolo-quinoline quinone repeat domain-containing protein</fullName>
    </recommendedName>
</protein>
<evidence type="ECO:0000313" key="2">
    <source>
        <dbReference type="EMBL" id="EIM31542.1"/>
    </source>
</evidence>